<keyword evidence="9" id="KW-1185">Reference proteome</keyword>
<comment type="subcellular location">
    <subcellularLocation>
        <location evidence="1">Cell membrane</location>
        <topology evidence="1">Multi-pass membrane protein</topology>
    </subcellularLocation>
</comment>
<evidence type="ECO:0000256" key="4">
    <source>
        <dbReference type="ARBA" id="ARBA00022692"/>
    </source>
</evidence>
<dbReference type="SUPFAM" id="SSF103473">
    <property type="entry name" value="MFS general substrate transporter"/>
    <property type="match status" value="1"/>
</dbReference>
<feature type="transmembrane region" description="Helical" evidence="7">
    <location>
        <begin position="123"/>
        <end position="145"/>
    </location>
</feature>
<dbReference type="InterPro" id="IPR010290">
    <property type="entry name" value="TM_effector"/>
</dbReference>
<gene>
    <name evidence="8" type="ORF">H0A68_19815</name>
</gene>
<feature type="transmembrane region" description="Helical" evidence="7">
    <location>
        <begin position="96"/>
        <end position="117"/>
    </location>
</feature>
<evidence type="ECO:0000256" key="2">
    <source>
        <dbReference type="ARBA" id="ARBA00022448"/>
    </source>
</evidence>
<keyword evidence="2" id="KW-0813">Transport</keyword>
<feature type="non-terminal residue" evidence="8">
    <location>
        <position position="180"/>
    </location>
</feature>
<dbReference type="Gene3D" id="1.20.1250.20">
    <property type="entry name" value="MFS general substrate transporter like domains"/>
    <property type="match status" value="1"/>
</dbReference>
<comment type="caution">
    <text evidence="8">The sequence shown here is derived from an EMBL/GenBank/DDBJ whole genome shotgun (WGS) entry which is preliminary data.</text>
</comment>
<dbReference type="RefSeq" id="WP_180029245.1">
    <property type="nucleotide sequence ID" value="NZ_JACCEW010000035.1"/>
</dbReference>
<sequence>MGDLVPREDLPGAVTLNSMSYNLMRSIGPAVGGLTVAVAGAAFAFAVNAVSYIALIRALVRWTPQPTVRTLPRESFGGALSVGLRYIVMSPNLIKVMCRSFMFGLAAVAVLALLPLVTRDLVAGGAFLVGHILGCLGFGGLCGRLKIGRGSGRERGGPYLAQLDGGVFFGKCEQVFVSCC</sequence>
<evidence type="ECO:0000313" key="9">
    <source>
        <dbReference type="Proteomes" id="UP000580517"/>
    </source>
</evidence>
<protein>
    <submittedName>
        <fullName evidence="8">MFS transporter</fullName>
    </submittedName>
</protein>
<feature type="transmembrane region" description="Helical" evidence="7">
    <location>
        <begin position="27"/>
        <end position="55"/>
    </location>
</feature>
<evidence type="ECO:0000256" key="5">
    <source>
        <dbReference type="ARBA" id="ARBA00022989"/>
    </source>
</evidence>
<dbReference type="AlphaFoldDB" id="A0A853FGX2"/>
<evidence type="ECO:0000313" key="8">
    <source>
        <dbReference type="EMBL" id="NYT39117.1"/>
    </source>
</evidence>
<feature type="non-terminal residue" evidence="8">
    <location>
        <position position="1"/>
    </location>
</feature>
<organism evidence="8 9">
    <name type="scientific">Allopusillimonas soli</name>
    <dbReference type="NCBI Taxonomy" id="659016"/>
    <lineage>
        <taxon>Bacteria</taxon>
        <taxon>Pseudomonadati</taxon>
        <taxon>Pseudomonadota</taxon>
        <taxon>Betaproteobacteria</taxon>
        <taxon>Burkholderiales</taxon>
        <taxon>Alcaligenaceae</taxon>
        <taxon>Allopusillimonas</taxon>
    </lineage>
</organism>
<keyword evidence="4 7" id="KW-0812">Transmembrane</keyword>
<dbReference type="Proteomes" id="UP000580517">
    <property type="component" value="Unassembled WGS sequence"/>
</dbReference>
<dbReference type="PANTHER" id="PTHR23513">
    <property type="entry name" value="INTEGRAL MEMBRANE EFFLUX PROTEIN-RELATED"/>
    <property type="match status" value="1"/>
</dbReference>
<accession>A0A853FGX2</accession>
<dbReference type="EMBL" id="JACCEW010000035">
    <property type="protein sequence ID" value="NYT39117.1"/>
    <property type="molecule type" value="Genomic_DNA"/>
</dbReference>
<proteinExistence type="predicted"/>
<keyword evidence="3" id="KW-1003">Cell membrane</keyword>
<reference evidence="8 9" key="1">
    <citation type="submission" date="2020-07" db="EMBL/GenBank/DDBJ databases">
        <title>Taxonomic revisions and descriptions of new bacterial species based on genomic comparisons in the high-G+C-content subgroup of the family Alcaligenaceae.</title>
        <authorList>
            <person name="Szabo A."/>
            <person name="Felfoldi T."/>
        </authorList>
    </citation>
    <scope>NUCLEOTIDE SEQUENCE [LARGE SCALE GENOMIC DNA]</scope>
    <source>
        <strain evidence="8 9">DSM 25264</strain>
    </source>
</reference>
<dbReference type="GO" id="GO:0005886">
    <property type="term" value="C:plasma membrane"/>
    <property type="evidence" value="ECO:0007669"/>
    <property type="project" value="UniProtKB-SubCell"/>
</dbReference>
<keyword evidence="5 7" id="KW-1133">Transmembrane helix</keyword>
<evidence type="ECO:0000256" key="1">
    <source>
        <dbReference type="ARBA" id="ARBA00004651"/>
    </source>
</evidence>
<evidence type="ECO:0000256" key="6">
    <source>
        <dbReference type="ARBA" id="ARBA00023136"/>
    </source>
</evidence>
<evidence type="ECO:0000256" key="3">
    <source>
        <dbReference type="ARBA" id="ARBA00022475"/>
    </source>
</evidence>
<dbReference type="InterPro" id="IPR036259">
    <property type="entry name" value="MFS_trans_sf"/>
</dbReference>
<dbReference type="Pfam" id="PF05977">
    <property type="entry name" value="MFS_3"/>
    <property type="match status" value="1"/>
</dbReference>
<name>A0A853FGX2_9BURK</name>
<dbReference type="PANTHER" id="PTHR23513:SF11">
    <property type="entry name" value="STAPHYLOFERRIN A TRANSPORTER"/>
    <property type="match status" value="1"/>
</dbReference>
<evidence type="ECO:0000256" key="7">
    <source>
        <dbReference type="SAM" id="Phobius"/>
    </source>
</evidence>
<keyword evidence="6 7" id="KW-0472">Membrane</keyword>